<keyword evidence="2" id="KW-0808">Transferase</keyword>
<dbReference type="SUPFAM" id="SSF54919">
    <property type="entry name" value="Nucleoside diphosphate kinase, NDK"/>
    <property type="match status" value="1"/>
</dbReference>
<evidence type="ECO:0000256" key="4">
    <source>
        <dbReference type="ARBA" id="ARBA00022777"/>
    </source>
</evidence>
<proteinExistence type="inferred from homology"/>
<dbReference type="PANTHER" id="PTHR46161:SF3">
    <property type="entry name" value="NUCLEOSIDE DIPHOSPHATE KINASE DDB_G0292928-RELATED"/>
    <property type="match status" value="1"/>
</dbReference>
<dbReference type="Pfam" id="PF00334">
    <property type="entry name" value="NDK"/>
    <property type="match status" value="1"/>
</dbReference>
<feature type="domain" description="Nucleoside diphosphate kinase-like" evidence="8">
    <location>
        <begin position="10"/>
        <end position="143"/>
    </location>
</feature>
<keyword evidence="3" id="KW-0547">Nucleotide-binding</keyword>
<sequence length="173" mass="19351">MLPGGWCVNIQKVLVILKPDCGQRGLDNEIVSILEQVGLVVLRKDARCLTEREVLFLYDEHKQTSTFPDLVSYMVSGQSMILVMSGIDAVAKVTRLKGRTGSGKGIRGMYAENFIRNIIHSAETVYETNGEVVMFFPDEDISMNEKKVIFGLSGMTECGKSTAGEYFRRVLRF</sequence>
<dbReference type="PROSITE" id="PS51374">
    <property type="entry name" value="NDPK_LIKE"/>
    <property type="match status" value="1"/>
</dbReference>
<evidence type="ECO:0000259" key="8">
    <source>
        <dbReference type="SMART" id="SM00562"/>
    </source>
</evidence>
<evidence type="ECO:0000256" key="7">
    <source>
        <dbReference type="RuleBase" id="RU004011"/>
    </source>
</evidence>
<dbReference type="GO" id="GO:0006241">
    <property type="term" value="P:CTP biosynthetic process"/>
    <property type="evidence" value="ECO:0007669"/>
    <property type="project" value="InterPro"/>
</dbReference>
<dbReference type="EMBL" id="MGKO01000013">
    <property type="protein sequence ID" value="OGN27298.1"/>
    <property type="molecule type" value="Genomic_DNA"/>
</dbReference>
<evidence type="ECO:0000256" key="3">
    <source>
        <dbReference type="ARBA" id="ARBA00022741"/>
    </source>
</evidence>
<dbReference type="InterPro" id="IPR001564">
    <property type="entry name" value="Nucleoside_diP_kinase"/>
</dbReference>
<comment type="caution">
    <text evidence="6">Lacks conserved residue(s) required for the propagation of feature annotation.</text>
</comment>
<protein>
    <recommendedName>
        <fullName evidence="8">Nucleoside diphosphate kinase-like domain-containing protein</fullName>
    </recommendedName>
</protein>
<reference evidence="9 10" key="1">
    <citation type="journal article" date="2016" name="Nat. Commun.">
        <title>Thousands of microbial genomes shed light on interconnected biogeochemical processes in an aquifer system.</title>
        <authorList>
            <person name="Anantharaman K."/>
            <person name="Brown C.T."/>
            <person name="Hug L.A."/>
            <person name="Sharon I."/>
            <person name="Castelle C.J."/>
            <person name="Probst A.J."/>
            <person name="Thomas B.C."/>
            <person name="Singh A."/>
            <person name="Wilkins M.J."/>
            <person name="Karaoz U."/>
            <person name="Brodie E.L."/>
            <person name="Williams K.H."/>
            <person name="Hubbard S.S."/>
            <person name="Banfield J.F."/>
        </authorList>
    </citation>
    <scope>NUCLEOTIDE SEQUENCE [LARGE SCALE GENOMIC DNA]</scope>
</reference>
<dbReference type="PANTHER" id="PTHR46161">
    <property type="entry name" value="NUCLEOSIDE DIPHOSPHATE KINASE"/>
    <property type="match status" value="1"/>
</dbReference>
<dbReference type="GO" id="GO:0006228">
    <property type="term" value="P:UTP biosynthetic process"/>
    <property type="evidence" value="ECO:0007669"/>
    <property type="project" value="InterPro"/>
</dbReference>
<evidence type="ECO:0000256" key="2">
    <source>
        <dbReference type="ARBA" id="ARBA00022679"/>
    </source>
</evidence>
<evidence type="ECO:0000313" key="9">
    <source>
        <dbReference type="EMBL" id="OGN27298.1"/>
    </source>
</evidence>
<dbReference type="GO" id="GO:0005524">
    <property type="term" value="F:ATP binding"/>
    <property type="evidence" value="ECO:0007669"/>
    <property type="project" value="UniProtKB-KW"/>
</dbReference>
<accession>A0A1F8GRL5</accession>
<organism evidence="9 10">
    <name type="scientific">Candidatus Yanofskybacteria bacterium RIFCSPLOWO2_01_FULL_49_17</name>
    <dbReference type="NCBI Taxonomy" id="1802700"/>
    <lineage>
        <taxon>Bacteria</taxon>
        <taxon>Candidatus Yanofskyibacteriota</taxon>
    </lineage>
</organism>
<evidence type="ECO:0000256" key="5">
    <source>
        <dbReference type="ARBA" id="ARBA00022840"/>
    </source>
</evidence>
<dbReference type="Proteomes" id="UP000178444">
    <property type="component" value="Unassembled WGS sequence"/>
</dbReference>
<dbReference type="AlphaFoldDB" id="A0A1F8GRL5"/>
<dbReference type="GO" id="GO:0006183">
    <property type="term" value="P:GTP biosynthetic process"/>
    <property type="evidence" value="ECO:0007669"/>
    <property type="project" value="InterPro"/>
</dbReference>
<dbReference type="InterPro" id="IPR034907">
    <property type="entry name" value="NDK-like_dom"/>
</dbReference>
<dbReference type="GO" id="GO:0004550">
    <property type="term" value="F:nucleoside diphosphate kinase activity"/>
    <property type="evidence" value="ECO:0007669"/>
    <property type="project" value="InterPro"/>
</dbReference>
<evidence type="ECO:0000313" key="10">
    <source>
        <dbReference type="Proteomes" id="UP000178444"/>
    </source>
</evidence>
<comment type="caution">
    <text evidence="9">The sequence shown here is derived from an EMBL/GenBank/DDBJ whole genome shotgun (WGS) entry which is preliminary data.</text>
</comment>
<dbReference type="Gene3D" id="3.30.70.141">
    <property type="entry name" value="Nucleoside diphosphate kinase-like domain"/>
    <property type="match status" value="1"/>
</dbReference>
<gene>
    <name evidence="9" type="ORF">A2941_00365</name>
</gene>
<keyword evidence="4" id="KW-0418">Kinase</keyword>
<evidence type="ECO:0000256" key="6">
    <source>
        <dbReference type="PROSITE-ProRule" id="PRU00706"/>
    </source>
</evidence>
<dbReference type="PRINTS" id="PR01243">
    <property type="entry name" value="NUCDPKINASE"/>
</dbReference>
<dbReference type="SMART" id="SM00562">
    <property type="entry name" value="NDK"/>
    <property type="match status" value="1"/>
</dbReference>
<name>A0A1F8GRL5_9BACT</name>
<dbReference type="InterPro" id="IPR036850">
    <property type="entry name" value="NDK-like_dom_sf"/>
</dbReference>
<evidence type="ECO:0000256" key="1">
    <source>
        <dbReference type="ARBA" id="ARBA00008142"/>
    </source>
</evidence>
<comment type="similarity">
    <text evidence="1 6 7">Belongs to the NDK family.</text>
</comment>
<keyword evidence="5" id="KW-0067">ATP-binding</keyword>